<evidence type="ECO:0000256" key="5">
    <source>
        <dbReference type="ARBA" id="ARBA00023235"/>
    </source>
</evidence>
<keyword evidence="6 8" id="KW-0456">Lyase</keyword>
<gene>
    <name evidence="8" type="ORF">CM19_03625</name>
</gene>
<dbReference type="Pfam" id="PF02570">
    <property type="entry name" value="CbiC"/>
    <property type="match status" value="1"/>
</dbReference>
<evidence type="ECO:0000313" key="9">
    <source>
        <dbReference type="Proteomes" id="UP000024332"/>
    </source>
</evidence>
<dbReference type="PANTHER" id="PTHR43588">
    <property type="entry name" value="COBALT-PRECORRIN-8 METHYLMUTASE"/>
    <property type="match status" value="1"/>
</dbReference>
<comment type="pathway">
    <text evidence="1">Cofactor biosynthesis; adenosylcobalamin biosynthesis.</text>
</comment>
<dbReference type="Gene3D" id="3.40.50.1400">
    <property type="match status" value="1"/>
</dbReference>
<dbReference type="InterPro" id="IPR036588">
    <property type="entry name" value="CobH/CbiC_sf"/>
</dbReference>
<dbReference type="SUPFAM" id="SSF63965">
    <property type="entry name" value="Precorrin-8X methylmutase CbiC/CobH"/>
    <property type="match status" value="1"/>
</dbReference>
<dbReference type="PANTHER" id="PTHR43588:SF1">
    <property type="entry name" value="COBALT-PRECORRIN-8 METHYLMUTASE"/>
    <property type="match status" value="1"/>
</dbReference>
<evidence type="ECO:0000259" key="7">
    <source>
        <dbReference type="Pfam" id="PF02570"/>
    </source>
</evidence>
<organism evidence="8 9">
    <name type="scientific">Candidatus Acidianus copahuensis</name>
    <dbReference type="NCBI Taxonomy" id="1160895"/>
    <lineage>
        <taxon>Archaea</taxon>
        <taxon>Thermoproteota</taxon>
        <taxon>Thermoprotei</taxon>
        <taxon>Sulfolobales</taxon>
        <taxon>Sulfolobaceae</taxon>
        <taxon>Acidianus</taxon>
    </lineage>
</organism>
<protein>
    <submittedName>
        <fullName evidence="8">Precorrin-8X methylmutase</fullName>
        <ecNumber evidence="8">4.99.1.3</ecNumber>
        <ecNumber evidence="8">5.4.1.2</ecNumber>
    </submittedName>
</protein>
<dbReference type="STRING" id="1160895.CM19_03625"/>
<proteinExistence type="inferred from homology"/>
<dbReference type="OrthoDB" id="24491at2157"/>
<dbReference type="Gene3D" id="3.40.50.10230">
    <property type="entry name" value="Cobalamin biosynthesis CobH/CbiC, precorrin-8X methylmutase"/>
    <property type="match status" value="1"/>
</dbReference>
<dbReference type="GO" id="GO:0046872">
    <property type="term" value="F:metal ion binding"/>
    <property type="evidence" value="ECO:0007669"/>
    <property type="project" value="UniProtKB-KW"/>
</dbReference>
<evidence type="ECO:0000313" key="8">
    <source>
        <dbReference type="EMBL" id="EZQ10703.1"/>
    </source>
</evidence>
<dbReference type="SUPFAM" id="SSF53800">
    <property type="entry name" value="Chelatase"/>
    <property type="match status" value="1"/>
</dbReference>
<dbReference type="NCBIfam" id="NF004449">
    <property type="entry name" value="PRK05782.1"/>
    <property type="match status" value="1"/>
</dbReference>
<evidence type="ECO:0000256" key="2">
    <source>
        <dbReference type="ARBA" id="ARBA00009774"/>
    </source>
</evidence>
<feature type="domain" description="Cobalamin biosynthesis precorrin-8X methylmutase CobH/CbiC" evidence="7">
    <location>
        <begin position="148"/>
        <end position="330"/>
    </location>
</feature>
<dbReference type="AlphaFoldDB" id="A0A031LUA0"/>
<dbReference type="EC" id="5.4.1.2" evidence="8"/>
<keyword evidence="9" id="KW-1185">Reference proteome</keyword>
<keyword evidence="5 8" id="KW-0413">Isomerase</keyword>
<dbReference type="InterPro" id="IPR003722">
    <property type="entry name" value="Cbl_synth_CobH/CbiC"/>
</dbReference>
<comment type="similarity">
    <text evidence="2">Belongs to the CobH/CbiC family.</text>
</comment>
<dbReference type="GO" id="GO:0016852">
    <property type="term" value="F:sirohydrochlorin cobaltochelatase activity"/>
    <property type="evidence" value="ECO:0007669"/>
    <property type="project" value="UniProtKB-EC"/>
</dbReference>
<accession>A0A031LUA0</accession>
<dbReference type="GO" id="GO:0009236">
    <property type="term" value="P:cobalamin biosynthetic process"/>
    <property type="evidence" value="ECO:0007669"/>
    <property type="project" value="UniProtKB-UniPathway"/>
</dbReference>
<comment type="caution">
    <text evidence="8">The sequence shown here is derived from an EMBL/GenBank/DDBJ whole genome shotgun (WGS) entry which is preliminary data.</text>
</comment>
<evidence type="ECO:0000256" key="1">
    <source>
        <dbReference type="ARBA" id="ARBA00004953"/>
    </source>
</evidence>
<evidence type="ECO:0000256" key="3">
    <source>
        <dbReference type="ARBA" id="ARBA00022573"/>
    </source>
</evidence>
<sequence>MDRLTSTAIVLIGHGSRRGTYNEDIEIMVNDISNYVGIPVFLSYNEFNSPNWRDLINELIEKGYSKFIIGLVFLGRGNHIYNDIMGEMIGRPVEIEKWINITLNGKEISFYFTETLARSPLVRTALLYRLLKPLNLFSTAEFVENPEEIEERSLSLINQYLMEEDNRKKRIIAKAIFASGNPEIAKAIYIHEKAIDSTIEALRTGVAILSDVNMVKAGLRWKTDCLINDPKIIEVAKKEGITRAEASIIYGLKEQRLVVIGNSPTSILGLIKAIKMGAEVPAVIATPPGFTNAIEAKNALISSGIPSIVIRGTLGGSGIAVAIANEIVKMAGEKA</sequence>
<keyword evidence="4" id="KW-0479">Metal-binding</keyword>
<dbReference type="RefSeq" id="WP_048099042.1">
    <property type="nucleotide sequence ID" value="NZ_JFZT01000020.1"/>
</dbReference>
<evidence type="ECO:0000256" key="6">
    <source>
        <dbReference type="ARBA" id="ARBA00023239"/>
    </source>
</evidence>
<name>A0A031LUA0_9CREN</name>
<dbReference type="Pfam" id="PF01903">
    <property type="entry name" value="CbiX"/>
    <property type="match status" value="1"/>
</dbReference>
<dbReference type="GO" id="GO:0016993">
    <property type="term" value="F:precorrin-8X methylmutase activity"/>
    <property type="evidence" value="ECO:0007669"/>
    <property type="project" value="InterPro"/>
</dbReference>
<dbReference type="UniPathway" id="UPA00148"/>
<keyword evidence="3" id="KW-0169">Cobalamin biosynthesis</keyword>
<dbReference type="EMBL" id="JFZT01000020">
    <property type="protein sequence ID" value="EZQ10703.1"/>
    <property type="molecule type" value="Genomic_DNA"/>
</dbReference>
<dbReference type="Proteomes" id="UP000024332">
    <property type="component" value="Unassembled WGS sequence"/>
</dbReference>
<reference evidence="8 9" key="1">
    <citation type="submission" date="2014-03" db="EMBL/GenBank/DDBJ databases">
        <title>Draft genome sequence of the novel thermoacidophilic archaea Acidianus copahuensis ALE1 strain, isolated from Copahue volcanic area in Neuquen Argentina.</title>
        <authorList>
            <person name="Urbieta M.S."/>
            <person name="Rascovan N."/>
            <person name="Castro C."/>
            <person name="Revale S."/>
            <person name="Giaveno M.A."/>
            <person name="Vazquez M.P."/>
            <person name="Donati E.R."/>
        </authorList>
    </citation>
    <scope>NUCLEOTIDE SEQUENCE [LARGE SCALE GENOMIC DNA]</scope>
    <source>
        <strain evidence="8 9">ALE1</strain>
    </source>
</reference>
<dbReference type="InterPro" id="IPR002762">
    <property type="entry name" value="CbiX-like"/>
</dbReference>
<dbReference type="EC" id="4.99.1.3" evidence="8"/>
<evidence type="ECO:0000256" key="4">
    <source>
        <dbReference type="ARBA" id="ARBA00022723"/>
    </source>
</evidence>